<gene>
    <name evidence="3" type="ORF">B0T17DRAFT_594556</name>
</gene>
<organism evidence="3 4">
    <name type="scientific">Bombardia bombarda</name>
    <dbReference type="NCBI Taxonomy" id="252184"/>
    <lineage>
        <taxon>Eukaryota</taxon>
        <taxon>Fungi</taxon>
        <taxon>Dikarya</taxon>
        <taxon>Ascomycota</taxon>
        <taxon>Pezizomycotina</taxon>
        <taxon>Sordariomycetes</taxon>
        <taxon>Sordariomycetidae</taxon>
        <taxon>Sordariales</taxon>
        <taxon>Lasiosphaeriaceae</taxon>
        <taxon>Bombardia</taxon>
    </lineage>
</organism>
<feature type="region of interest" description="Disordered" evidence="1">
    <location>
        <begin position="66"/>
        <end position="207"/>
    </location>
</feature>
<feature type="domain" description="Myb-like DNA-binding" evidence="2">
    <location>
        <begin position="23"/>
        <end position="66"/>
    </location>
</feature>
<evidence type="ECO:0000256" key="1">
    <source>
        <dbReference type="SAM" id="MobiDB-lite"/>
    </source>
</evidence>
<feature type="compositionally biased region" description="Basic and acidic residues" evidence="1">
    <location>
        <begin position="152"/>
        <end position="166"/>
    </location>
</feature>
<dbReference type="Proteomes" id="UP001174934">
    <property type="component" value="Unassembled WGS sequence"/>
</dbReference>
<dbReference type="InterPro" id="IPR054505">
    <property type="entry name" value="Myb_DNA-bind_8"/>
</dbReference>
<evidence type="ECO:0000259" key="2">
    <source>
        <dbReference type="Pfam" id="PF22980"/>
    </source>
</evidence>
<reference evidence="3" key="1">
    <citation type="submission" date="2023-06" db="EMBL/GenBank/DDBJ databases">
        <title>Genome-scale phylogeny and comparative genomics of the fungal order Sordariales.</title>
        <authorList>
            <consortium name="Lawrence Berkeley National Laboratory"/>
            <person name="Hensen N."/>
            <person name="Bonometti L."/>
            <person name="Westerberg I."/>
            <person name="Brannstrom I.O."/>
            <person name="Guillou S."/>
            <person name="Cros-Aarteil S."/>
            <person name="Calhoun S."/>
            <person name="Haridas S."/>
            <person name="Kuo A."/>
            <person name="Mondo S."/>
            <person name="Pangilinan J."/>
            <person name="Riley R."/>
            <person name="LaButti K."/>
            <person name="Andreopoulos B."/>
            <person name="Lipzen A."/>
            <person name="Chen C."/>
            <person name="Yanf M."/>
            <person name="Daum C."/>
            <person name="Ng V."/>
            <person name="Clum A."/>
            <person name="Steindorff A."/>
            <person name="Ohm R."/>
            <person name="Martin F."/>
            <person name="Silar P."/>
            <person name="Natvig D."/>
            <person name="Lalanne C."/>
            <person name="Gautier V."/>
            <person name="Ament-velasquez S.L."/>
            <person name="Kruys A."/>
            <person name="Hutchinson M.I."/>
            <person name="Powell A.J."/>
            <person name="Barry K."/>
            <person name="Miller A.N."/>
            <person name="Grigoriev I.V."/>
            <person name="Debuchy R."/>
            <person name="Gladieux P."/>
            <person name="Thoren M.H."/>
            <person name="Johannesson H."/>
        </authorList>
    </citation>
    <scope>NUCLEOTIDE SEQUENCE</scope>
    <source>
        <strain evidence="3">SMH3391-2</strain>
    </source>
</reference>
<name>A0AA39XK42_9PEZI</name>
<dbReference type="AlphaFoldDB" id="A0AA39XK42"/>
<feature type="compositionally biased region" description="Low complexity" evidence="1">
    <location>
        <begin position="68"/>
        <end position="100"/>
    </location>
</feature>
<proteinExistence type="predicted"/>
<comment type="caution">
    <text evidence="3">The sequence shown here is derived from an EMBL/GenBank/DDBJ whole genome shotgun (WGS) entry which is preliminary data.</text>
</comment>
<protein>
    <recommendedName>
        <fullName evidence="2">Myb-like DNA-binding domain-containing protein</fullName>
    </recommendedName>
</protein>
<keyword evidence="4" id="KW-1185">Reference proteome</keyword>
<accession>A0AA39XK42</accession>
<evidence type="ECO:0000313" key="4">
    <source>
        <dbReference type="Proteomes" id="UP001174934"/>
    </source>
</evidence>
<evidence type="ECO:0000313" key="3">
    <source>
        <dbReference type="EMBL" id="KAK0634767.1"/>
    </source>
</evidence>
<dbReference type="EMBL" id="JAULSR010000001">
    <property type="protein sequence ID" value="KAK0634767.1"/>
    <property type="molecule type" value="Genomic_DNA"/>
</dbReference>
<sequence>MPPHKTPEILDGRPQPTAQEAILFFSIIRNMKTKPEIDWKAVAQEAKLKNAETAKVRFGQIKRKLGIDSNSSSGDNSSSGGVAAPKTKATPKKASVTKKVPTPRRANTKATKPTARTAFKSSATVKTEDSDDEVPVAAAPNDDEDDDDEEDDHHPQTSPVKHEVVDINRANIRNIPRARRSPAMPKNSSTASAPVVMSPSNNSSLPRDHYHSADAYSVDYGNDMATSQPQVDVIVDDEEDDDDAALVTAQLNQEAQGMQFHGQMPQPYASSIYASNPYLHGMATQHEMNGLPSYTGMFDDAVQWHNFGGEI</sequence>
<feature type="compositionally biased region" description="Acidic residues" evidence="1">
    <location>
        <begin position="141"/>
        <end position="151"/>
    </location>
</feature>
<feature type="compositionally biased region" description="Polar residues" evidence="1">
    <location>
        <begin position="186"/>
        <end position="205"/>
    </location>
</feature>
<dbReference type="Pfam" id="PF22980">
    <property type="entry name" value="Myb_DNA-bind_8"/>
    <property type="match status" value="1"/>
</dbReference>